<sequence>MRRFVAGLPFLLLLFPIPHLWLLVRVTPPTDRWQFRDLGGVSLLLFDMLFVLVVLALLKISWIRLRFKWAGFALLLAATTAMWQGSGKDSFAAVYLGGWLFLLVLSGLWLRSQRASLK</sequence>
<keyword evidence="1" id="KW-0472">Membrane</keyword>
<protein>
    <submittedName>
        <fullName evidence="2">Uncharacterized protein</fullName>
    </submittedName>
</protein>
<evidence type="ECO:0000256" key="1">
    <source>
        <dbReference type="SAM" id="Phobius"/>
    </source>
</evidence>
<keyword evidence="1" id="KW-1133">Transmembrane helix</keyword>
<feature type="transmembrane region" description="Helical" evidence="1">
    <location>
        <begin position="92"/>
        <end position="110"/>
    </location>
</feature>
<dbReference type="EMBL" id="JACHGW010000001">
    <property type="protein sequence ID" value="MBB6048552.1"/>
    <property type="molecule type" value="Genomic_DNA"/>
</dbReference>
<organism evidence="2 3">
    <name type="scientific">Armatimonas rosea</name>
    <dbReference type="NCBI Taxonomy" id="685828"/>
    <lineage>
        <taxon>Bacteria</taxon>
        <taxon>Bacillati</taxon>
        <taxon>Armatimonadota</taxon>
        <taxon>Armatimonadia</taxon>
        <taxon>Armatimonadales</taxon>
        <taxon>Armatimonadaceae</taxon>
        <taxon>Armatimonas</taxon>
    </lineage>
</organism>
<evidence type="ECO:0000313" key="3">
    <source>
        <dbReference type="Proteomes" id="UP000520814"/>
    </source>
</evidence>
<feature type="transmembrane region" description="Helical" evidence="1">
    <location>
        <begin position="69"/>
        <end position="86"/>
    </location>
</feature>
<name>A0A7W9SKZ7_ARMRO</name>
<feature type="transmembrane region" description="Helical" evidence="1">
    <location>
        <begin position="38"/>
        <end position="57"/>
    </location>
</feature>
<dbReference type="AlphaFoldDB" id="A0A7W9SKZ7"/>
<proteinExistence type="predicted"/>
<comment type="caution">
    <text evidence="2">The sequence shown here is derived from an EMBL/GenBank/DDBJ whole genome shotgun (WGS) entry which is preliminary data.</text>
</comment>
<dbReference type="RefSeq" id="WP_184192190.1">
    <property type="nucleotide sequence ID" value="NZ_JACHGW010000001.1"/>
</dbReference>
<dbReference type="Proteomes" id="UP000520814">
    <property type="component" value="Unassembled WGS sequence"/>
</dbReference>
<evidence type="ECO:0000313" key="2">
    <source>
        <dbReference type="EMBL" id="MBB6048552.1"/>
    </source>
</evidence>
<gene>
    <name evidence="2" type="ORF">HNQ39_000314</name>
</gene>
<keyword evidence="3" id="KW-1185">Reference proteome</keyword>
<accession>A0A7W9SKZ7</accession>
<reference evidence="2 3" key="1">
    <citation type="submission" date="2020-08" db="EMBL/GenBank/DDBJ databases">
        <title>Genomic Encyclopedia of Type Strains, Phase IV (KMG-IV): sequencing the most valuable type-strain genomes for metagenomic binning, comparative biology and taxonomic classification.</title>
        <authorList>
            <person name="Goeker M."/>
        </authorList>
    </citation>
    <scope>NUCLEOTIDE SEQUENCE [LARGE SCALE GENOMIC DNA]</scope>
    <source>
        <strain evidence="2 3">DSM 23562</strain>
    </source>
</reference>
<keyword evidence="1" id="KW-0812">Transmembrane</keyword>